<gene>
    <name evidence="9" type="ORF">SAMN02745753_03017</name>
</gene>
<evidence type="ECO:0000256" key="2">
    <source>
        <dbReference type="ARBA" id="ARBA00022448"/>
    </source>
</evidence>
<keyword evidence="6 7" id="KW-0472">Membrane</keyword>
<dbReference type="RefSeq" id="WP_072840516.1">
    <property type="nucleotide sequence ID" value="NZ_FQVF01000014.1"/>
</dbReference>
<sequence length="291" mass="32981">MKSYKRFLPEVGMLLPAIILMVVFIFIPFFLSGYFSFTNERLMPRPIPTQWIGLRNYERILADSEFWMSVKNTLYFAIVVIPIQLSLSLASAILLNSKLKFIAVFRGITILPILTPITVIVVIWAAIFQTPDGLLNGIYQWLTGTYDYIDWLGDETIAMLSIVILSIWASFPFQMLIYLAGLQEIPKDRYEAAEIDGFNKWQQFRYITFPGLRNTNIFVVIITTIGALSLFTQVNILTGGGPNGSTTTIIQYMFSNGFSSQKIGYASAVSVIFFITVASLGLLQRRLMRNE</sequence>
<reference evidence="10" key="1">
    <citation type="submission" date="2016-11" db="EMBL/GenBank/DDBJ databases">
        <authorList>
            <person name="Varghese N."/>
            <person name="Submissions S."/>
        </authorList>
    </citation>
    <scope>NUCLEOTIDE SEQUENCE [LARGE SCALE GENOMIC DNA]</scope>
    <source>
        <strain evidence="10">DSM 16579</strain>
    </source>
</reference>
<evidence type="ECO:0000313" key="10">
    <source>
        <dbReference type="Proteomes" id="UP000184517"/>
    </source>
</evidence>
<dbReference type="STRING" id="1122206.SAMN02745753_03017"/>
<accession>A0A1M5G3U2</accession>
<dbReference type="GO" id="GO:0055085">
    <property type="term" value="P:transmembrane transport"/>
    <property type="evidence" value="ECO:0007669"/>
    <property type="project" value="InterPro"/>
</dbReference>
<comment type="similarity">
    <text evidence="7">Belongs to the binding-protein-dependent transport system permease family.</text>
</comment>
<dbReference type="InterPro" id="IPR000515">
    <property type="entry name" value="MetI-like"/>
</dbReference>
<evidence type="ECO:0000256" key="1">
    <source>
        <dbReference type="ARBA" id="ARBA00004651"/>
    </source>
</evidence>
<dbReference type="PANTHER" id="PTHR30193:SF37">
    <property type="entry name" value="INNER MEMBRANE ABC TRANSPORTER PERMEASE PROTEIN YCJO"/>
    <property type="match status" value="1"/>
</dbReference>
<keyword evidence="2 7" id="KW-0813">Transport</keyword>
<dbReference type="AlphaFoldDB" id="A0A1M5G3U2"/>
<keyword evidence="10" id="KW-1185">Reference proteome</keyword>
<feature type="domain" description="ABC transmembrane type-1" evidence="8">
    <location>
        <begin position="70"/>
        <end position="284"/>
    </location>
</feature>
<dbReference type="SUPFAM" id="SSF161098">
    <property type="entry name" value="MetI-like"/>
    <property type="match status" value="1"/>
</dbReference>
<dbReference type="PANTHER" id="PTHR30193">
    <property type="entry name" value="ABC TRANSPORTER PERMEASE PROTEIN"/>
    <property type="match status" value="1"/>
</dbReference>
<evidence type="ECO:0000256" key="3">
    <source>
        <dbReference type="ARBA" id="ARBA00022475"/>
    </source>
</evidence>
<feature type="transmembrane region" description="Helical" evidence="7">
    <location>
        <begin position="157"/>
        <end position="180"/>
    </location>
</feature>
<dbReference type="CDD" id="cd06261">
    <property type="entry name" value="TM_PBP2"/>
    <property type="match status" value="1"/>
</dbReference>
<organism evidence="9 10">
    <name type="scientific">Marinomonas polaris DSM 16579</name>
    <dbReference type="NCBI Taxonomy" id="1122206"/>
    <lineage>
        <taxon>Bacteria</taxon>
        <taxon>Pseudomonadati</taxon>
        <taxon>Pseudomonadota</taxon>
        <taxon>Gammaproteobacteria</taxon>
        <taxon>Oceanospirillales</taxon>
        <taxon>Oceanospirillaceae</taxon>
        <taxon>Marinomonas</taxon>
    </lineage>
</organism>
<dbReference type="OrthoDB" id="9804629at2"/>
<comment type="subcellular location">
    <subcellularLocation>
        <location evidence="1 7">Cell membrane</location>
        <topology evidence="1 7">Multi-pass membrane protein</topology>
    </subcellularLocation>
</comment>
<keyword evidence="4 7" id="KW-0812">Transmembrane</keyword>
<protein>
    <submittedName>
        <fullName evidence="9">Multiple sugar transport system permease protein</fullName>
    </submittedName>
</protein>
<feature type="transmembrane region" description="Helical" evidence="7">
    <location>
        <begin position="74"/>
        <end position="95"/>
    </location>
</feature>
<dbReference type="Proteomes" id="UP000184517">
    <property type="component" value="Unassembled WGS sequence"/>
</dbReference>
<evidence type="ECO:0000256" key="7">
    <source>
        <dbReference type="RuleBase" id="RU363032"/>
    </source>
</evidence>
<evidence type="ECO:0000313" key="9">
    <source>
        <dbReference type="EMBL" id="SHF98470.1"/>
    </source>
</evidence>
<dbReference type="SUPFAM" id="SSF160964">
    <property type="entry name" value="MalF N-terminal region-like"/>
    <property type="match status" value="1"/>
</dbReference>
<dbReference type="PROSITE" id="PS50928">
    <property type="entry name" value="ABC_TM1"/>
    <property type="match status" value="1"/>
</dbReference>
<keyword evidence="5 7" id="KW-1133">Transmembrane helix</keyword>
<name>A0A1M5G3U2_9GAMM</name>
<dbReference type="Gene3D" id="1.10.3720.10">
    <property type="entry name" value="MetI-like"/>
    <property type="match status" value="1"/>
</dbReference>
<evidence type="ECO:0000256" key="6">
    <source>
        <dbReference type="ARBA" id="ARBA00023136"/>
    </source>
</evidence>
<feature type="transmembrane region" description="Helical" evidence="7">
    <location>
        <begin position="107"/>
        <end position="127"/>
    </location>
</feature>
<dbReference type="EMBL" id="FQVF01000014">
    <property type="protein sequence ID" value="SHF98470.1"/>
    <property type="molecule type" value="Genomic_DNA"/>
</dbReference>
<proteinExistence type="inferred from homology"/>
<evidence type="ECO:0000259" key="8">
    <source>
        <dbReference type="PROSITE" id="PS50928"/>
    </source>
</evidence>
<feature type="transmembrane region" description="Helical" evidence="7">
    <location>
        <begin position="215"/>
        <end position="236"/>
    </location>
</feature>
<dbReference type="InterPro" id="IPR035906">
    <property type="entry name" value="MetI-like_sf"/>
</dbReference>
<dbReference type="Pfam" id="PF00528">
    <property type="entry name" value="BPD_transp_1"/>
    <property type="match status" value="1"/>
</dbReference>
<dbReference type="GO" id="GO:0005886">
    <property type="term" value="C:plasma membrane"/>
    <property type="evidence" value="ECO:0007669"/>
    <property type="project" value="UniProtKB-SubCell"/>
</dbReference>
<feature type="transmembrane region" description="Helical" evidence="7">
    <location>
        <begin position="263"/>
        <end position="283"/>
    </location>
</feature>
<dbReference type="InterPro" id="IPR051393">
    <property type="entry name" value="ABC_transporter_permease"/>
</dbReference>
<feature type="transmembrane region" description="Helical" evidence="7">
    <location>
        <begin position="12"/>
        <end position="35"/>
    </location>
</feature>
<evidence type="ECO:0000256" key="5">
    <source>
        <dbReference type="ARBA" id="ARBA00022989"/>
    </source>
</evidence>
<keyword evidence="3" id="KW-1003">Cell membrane</keyword>
<evidence type="ECO:0000256" key="4">
    <source>
        <dbReference type="ARBA" id="ARBA00022692"/>
    </source>
</evidence>
<keyword evidence="9" id="KW-0762">Sugar transport</keyword>